<proteinExistence type="predicted"/>
<evidence type="ECO:0000313" key="4">
    <source>
        <dbReference type="Proteomes" id="UP000027222"/>
    </source>
</evidence>
<dbReference type="EMBL" id="KL142374">
    <property type="protein sequence ID" value="KDR78757.1"/>
    <property type="molecule type" value="Genomic_DNA"/>
</dbReference>
<protein>
    <submittedName>
        <fullName evidence="3">Uncharacterized protein</fullName>
    </submittedName>
</protein>
<feature type="compositionally biased region" description="Basic residues" evidence="1">
    <location>
        <begin position="207"/>
        <end position="220"/>
    </location>
</feature>
<keyword evidence="4" id="KW-1185">Reference proteome</keyword>
<evidence type="ECO:0000313" key="3">
    <source>
        <dbReference type="EMBL" id="KDR78757.1"/>
    </source>
</evidence>
<evidence type="ECO:0000256" key="1">
    <source>
        <dbReference type="SAM" id="MobiDB-lite"/>
    </source>
</evidence>
<gene>
    <name evidence="3" type="ORF">GALMADRAFT_209151</name>
</gene>
<reference evidence="4" key="1">
    <citation type="journal article" date="2014" name="Proc. Natl. Acad. Sci. U.S.A.">
        <title>Extensive sampling of basidiomycete genomes demonstrates inadequacy of the white-rot/brown-rot paradigm for wood decay fungi.</title>
        <authorList>
            <person name="Riley R."/>
            <person name="Salamov A.A."/>
            <person name="Brown D.W."/>
            <person name="Nagy L.G."/>
            <person name="Floudas D."/>
            <person name="Held B.W."/>
            <person name="Levasseur A."/>
            <person name="Lombard V."/>
            <person name="Morin E."/>
            <person name="Otillar R."/>
            <person name="Lindquist E.A."/>
            <person name="Sun H."/>
            <person name="LaButti K.M."/>
            <person name="Schmutz J."/>
            <person name="Jabbour D."/>
            <person name="Luo H."/>
            <person name="Baker S.E."/>
            <person name="Pisabarro A.G."/>
            <person name="Walton J.D."/>
            <person name="Blanchette R.A."/>
            <person name="Henrissat B."/>
            <person name="Martin F."/>
            <person name="Cullen D."/>
            <person name="Hibbett D.S."/>
            <person name="Grigoriev I.V."/>
        </authorList>
    </citation>
    <scope>NUCLEOTIDE SEQUENCE [LARGE SCALE GENOMIC DNA]</scope>
    <source>
        <strain evidence="4">CBS 339.88</strain>
    </source>
</reference>
<sequence length="220" mass="24647">MKQIFFLPLVLVVCHLLGCIHGAPTPAKQGYDISDSPIHTRGYTSGIYYPRAFSLKKSVEAIKNWISKNPQAFMKPTIWYSGWTKAANWSKHAQTGARELTHRYGGATAADIIRGQRGSEAWNRDDWKVVCQEIAKHARGKAYVVTGTEVQPDGTWLTVELPELQKNKAVTDIIEYRVSQKDGKLVLVGDLKHKGNGPAARGNSKQRGQKQMRKKIIKLH</sequence>
<keyword evidence="2" id="KW-0732">Signal</keyword>
<dbReference type="Proteomes" id="UP000027222">
    <property type="component" value="Unassembled WGS sequence"/>
</dbReference>
<feature type="chain" id="PRO_5001648969" evidence="2">
    <location>
        <begin position="23"/>
        <end position="220"/>
    </location>
</feature>
<dbReference type="AlphaFoldDB" id="A0A067T8R4"/>
<accession>A0A067T8R4</accession>
<organism evidence="3 4">
    <name type="scientific">Galerina marginata (strain CBS 339.88)</name>
    <dbReference type="NCBI Taxonomy" id="685588"/>
    <lineage>
        <taxon>Eukaryota</taxon>
        <taxon>Fungi</taxon>
        <taxon>Dikarya</taxon>
        <taxon>Basidiomycota</taxon>
        <taxon>Agaricomycotina</taxon>
        <taxon>Agaricomycetes</taxon>
        <taxon>Agaricomycetidae</taxon>
        <taxon>Agaricales</taxon>
        <taxon>Agaricineae</taxon>
        <taxon>Strophariaceae</taxon>
        <taxon>Galerina</taxon>
    </lineage>
</organism>
<name>A0A067T8R4_GALM3</name>
<feature type="region of interest" description="Disordered" evidence="1">
    <location>
        <begin position="192"/>
        <end position="220"/>
    </location>
</feature>
<feature type="signal peptide" evidence="2">
    <location>
        <begin position="1"/>
        <end position="22"/>
    </location>
</feature>
<dbReference type="HOGENOM" id="CLU_1256106_0_0_1"/>
<evidence type="ECO:0000256" key="2">
    <source>
        <dbReference type="SAM" id="SignalP"/>
    </source>
</evidence>